<dbReference type="RefSeq" id="WP_171835815.1">
    <property type="nucleotide sequence ID" value="NZ_CP053708.1"/>
</dbReference>
<dbReference type="AlphaFoldDB" id="A0A6M8HU78"/>
<dbReference type="EMBL" id="CP053708">
    <property type="protein sequence ID" value="QKE91870.1"/>
    <property type="molecule type" value="Genomic_DNA"/>
</dbReference>
<protein>
    <submittedName>
        <fullName evidence="2">Uncharacterized protein</fullName>
    </submittedName>
</protein>
<keyword evidence="1" id="KW-1133">Transmembrane helix</keyword>
<evidence type="ECO:0000313" key="2">
    <source>
        <dbReference type="EMBL" id="QKE91870.1"/>
    </source>
</evidence>
<keyword evidence="3" id="KW-1185">Reference proteome</keyword>
<gene>
    <name evidence="2" type="ORF">HN018_19170</name>
</gene>
<dbReference type="Proteomes" id="UP000500767">
    <property type="component" value="Chromosome"/>
</dbReference>
<keyword evidence="1" id="KW-0812">Transmembrane</keyword>
<reference evidence="2 3" key="1">
    <citation type="journal article" date="2014" name="World J. Microbiol. Biotechnol.">
        <title>Biodiversity and physiological characteristics of Antarctic and Arctic lichens-associated bacteria.</title>
        <authorList>
            <person name="Lee Y.M."/>
            <person name="Kim E.H."/>
            <person name="Lee H.K."/>
            <person name="Hong S.G."/>
        </authorList>
    </citation>
    <scope>NUCLEOTIDE SEQUENCE [LARGE SCALE GENOMIC DNA]</scope>
    <source>
        <strain evidence="2 3">PAMC 26569</strain>
    </source>
</reference>
<organism evidence="2 3">
    <name type="scientific">Lichenicola cladoniae</name>
    <dbReference type="NCBI Taxonomy" id="1484109"/>
    <lineage>
        <taxon>Bacteria</taxon>
        <taxon>Pseudomonadati</taxon>
        <taxon>Pseudomonadota</taxon>
        <taxon>Alphaproteobacteria</taxon>
        <taxon>Acetobacterales</taxon>
        <taxon>Acetobacteraceae</taxon>
        <taxon>Lichenicola</taxon>
    </lineage>
</organism>
<sequence length="357" mass="39460">MSSSISSSDPEPARWRQFLRLLAATAAGLGIAVYVFIVTVDPWNMLPLSPPLARAPISTNARFSMPSLAISSRFDSAIIGTSTSRLLRPDMLDRTLGARFVNLSMNSATPWEQGQMLTLFARHHPSPKAIVVGLDSAWCLARTDQRTVTGRPFPEWMYSGSPWRGYLHMANLYALQEAANQFMLLIHAKRQRYGSDGYTDFLPAEDRYDPKRVDRSFAGWDPPQREPAGSATIDAPALAILADRFRTLPVLTLKILYLPPITIEQLGAEGTIDAARWASCRVAATRIAEATPNTVLVDFAYPNSVTTTRSSFWDPVHYRVPVANRVMQALARAALTGKPAAGDIDRVLVRPSHPDER</sequence>
<keyword evidence="1" id="KW-0472">Membrane</keyword>
<evidence type="ECO:0000256" key="1">
    <source>
        <dbReference type="SAM" id="Phobius"/>
    </source>
</evidence>
<dbReference type="KEGG" id="lck:HN018_19170"/>
<evidence type="ECO:0000313" key="3">
    <source>
        <dbReference type="Proteomes" id="UP000500767"/>
    </source>
</evidence>
<feature type="transmembrane region" description="Helical" evidence="1">
    <location>
        <begin position="21"/>
        <end position="40"/>
    </location>
</feature>
<accession>A0A6M8HU78</accession>
<name>A0A6M8HU78_9PROT</name>
<proteinExistence type="predicted"/>